<proteinExistence type="predicted"/>
<comment type="caution">
    <text evidence="1">The sequence shown here is derived from an EMBL/GenBank/DDBJ whole genome shotgun (WGS) entry which is preliminary data.</text>
</comment>
<dbReference type="InterPro" id="IPR002930">
    <property type="entry name" value="GCV_H"/>
</dbReference>
<dbReference type="EMBL" id="JAVFKY010000003">
    <property type="protein sequence ID" value="KAK5578598.1"/>
    <property type="molecule type" value="Genomic_DNA"/>
</dbReference>
<dbReference type="SUPFAM" id="SSF51230">
    <property type="entry name" value="Single hybrid motif"/>
    <property type="match status" value="1"/>
</dbReference>
<sequence length="167" mass="19096">MNKIIIYSRKNIVFSSHLRFFCTRYSKSHEWVRMLEKGNLATIGISSFSSSFIGKLDTVKLETEVNSHYKSNDPIGIVGSINSIKEVHTPISGKCIEMNHEIVKEPNLIDESPERKGWLIKIEVDDHKTFNKLMTREQYQKYLNDEVGGNFITSKNNIGDSETIILG</sequence>
<dbReference type="InterPro" id="IPR033753">
    <property type="entry name" value="GCV_H/Fam206"/>
</dbReference>
<reference evidence="1 2" key="1">
    <citation type="submission" date="2023-11" db="EMBL/GenBank/DDBJ databases">
        <title>Dfirmibasis_genome.</title>
        <authorList>
            <person name="Edelbroek B."/>
            <person name="Kjellin J."/>
            <person name="Jerlstrom-Hultqvist J."/>
            <person name="Soderbom F."/>
        </authorList>
    </citation>
    <scope>NUCLEOTIDE SEQUENCE [LARGE SCALE GENOMIC DNA]</scope>
    <source>
        <strain evidence="1 2">TNS-C-14</strain>
    </source>
</reference>
<dbReference type="PANTHER" id="PTHR11715:SF3">
    <property type="entry name" value="GLYCINE CLEAVAGE SYSTEM H PROTEIN-RELATED"/>
    <property type="match status" value="1"/>
</dbReference>
<evidence type="ECO:0008006" key="3">
    <source>
        <dbReference type="Google" id="ProtNLM"/>
    </source>
</evidence>
<dbReference type="Pfam" id="PF01597">
    <property type="entry name" value="GCV_H"/>
    <property type="match status" value="1"/>
</dbReference>
<protein>
    <recommendedName>
        <fullName evidence="3">Glycine cleavage system H protein</fullName>
    </recommendedName>
</protein>
<evidence type="ECO:0000313" key="1">
    <source>
        <dbReference type="EMBL" id="KAK5578598.1"/>
    </source>
</evidence>
<dbReference type="GO" id="GO:0005960">
    <property type="term" value="C:glycine cleavage complex"/>
    <property type="evidence" value="ECO:0007669"/>
    <property type="project" value="InterPro"/>
</dbReference>
<dbReference type="GO" id="GO:0019464">
    <property type="term" value="P:glycine decarboxylation via glycine cleavage system"/>
    <property type="evidence" value="ECO:0007669"/>
    <property type="project" value="InterPro"/>
</dbReference>
<accession>A0AAN7UCC3</accession>
<gene>
    <name evidence="1" type="ORF">RB653_008270</name>
</gene>
<name>A0AAN7UCC3_9MYCE</name>
<dbReference type="Gene3D" id="2.40.50.100">
    <property type="match status" value="1"/>
</dbReference>
<dbReference type="GO" id="GO:0005739">
    <property type="term" value="C:mitochondrion"/>
    <property type="evidence" value="ECO:0007669"/>
    <property type="project" value="TreeGrafter"/>
</dbReference>
<evidence type="ECO:0000313" key="2">
    <source>
        <dbReference type="Proteomes" id="UP001344447"/>
    </source>
</evidence>
<dbReference type="Proteomes" id="UP001344447">
    <property type="component" value="Unassembled WGS sequence"/>
</dbReference>
<dbReference type="AlphaFoldDB" id="A0AAN7UCC3"/>
<dbReference type="PANTHER" id="PTHR11715">
    <property type="entry name" value="GLYCINE CLEAVAGE SYSTEM H PROTEIN"/>
    <property type="match status" value="1"/>
</dbReference>
<organism evidence="1 2">
    <name type="scientific">Dictyostelium firmibasis</name>
    <dbReference type="NCBI Taxonomy" id="79012"/>
    <lineage>
        <taxon>Eukaryota</taxon>
        <taxon>Amoebozoa</taxon>
        <taxon>Evosea</taxon>
        <taxon>Eumycetozoa</taxon>
        <taxon>Dictyostelia</taxon>
        <taxon>Dictyosteliales</taxon>
        <taxon>Dictyosteliaceae</taxon>
        <taxon>Dictyostelium</taxon>
    </lineage>
</organism>
<dbReference type="InterPro" id="IPR011053">
    <property type="entry name" value="Single_hybrid_motif"/>
</dbReference>
<dbReference type="GO" id="GO:0009249">
    <property type="term" value="P:protein lipoylation"/>
    <property type="evidence" value="ECO:0007669"/>
    <property type="project" value="TreeGrafter"/>
</dbReference>
<keyword evidence="2" id="KW-1185">Reference proteome</keyword>